<evidence type="ECO:0000313" key="3">
    <source>
        <dbReference type="Proteomes" id="UP000316598"/>
    </source>
</evidence>
<comment type="caution">
    <text evidence="2">The sequence shown here is derived from an EMBL/GenBank/DDBJ whole genome shotgun (WGS) entry which is preliminary data.</text>
</comment>
<proteinExistence type="predicted"/>
<dbReference type="Proteomes" id="UP000316598">
    <property type="component" value="Unassembled WGS sequence"/>
</dbReference>
<sequence>MACPGCGPAPNQVLEETSDQSFRDMTELARQDLELSETSEEDQ</sequence>
<name>A0A5C5WRE9_9BACT</name>
<evidence type="ECO:0000313" key="2">
    <source>
        <dbReference type="EMBL" id="TWT53474.1"/>
    </source>
</evidence>
<protein>
    <submittedName>
        <fullName evidence="2">Uncharacterized protein</fullName>
    </submittedName>
</protein>
<accession>A0A5C5WRE9</accession>
<dbReference type="EMBL" id="SJPI01000001">
    <property type="protein sequence ID" value="TWT53474.1"/>
    <property type="molecule type" value="Genomic_DNA"/>
</dbReference>
<evidence type="ECO:0000256" key="1">
    <source>
        <dbReference type="SAM" id="MobiDB-lite"/>
    </source>
</evidence>
<gene>
    <name evidence="2" type="ORF">Pla22_11030</name>
</gene>
<reference evidence="2 3" key="1">
    <citation type="submission" date="2019-02" db="EMBL/GenBank/DDBJ databases">
        <title>Deep-cultivation of Planctomycetes and their phenomic and genomic characterization uncovers novel biology.</title>
        <authorList>
            <person name="Wiegand S."/>
            <person name="Jogler M."/>
            <person name="Boedeker C."/>
            <person name="Pinto D."/>
            <person name="Vollmers J."/>
            <person name="Rivas-Marin E."/>
            <person name="Kohn T."/>
            <person name="Peeters S.H."/>
            <person name="Heuer A."/>
            <person name="Rast P."/>
            <person name="Oberbeckmann S."/>
            <person name="Bunk B."/>
            <person name="Jeske O."/>
            <person name="Meyerdierks A."/>
            <person name="Storesund J.E."/>
            <person name="Kallscheuer N."/>
            <person name="Luecker S."/>
            <person name="Lage O.M."/>
            <person name="Pohl T."/>
            <person name="Merkel B.J."/>
            <person name="Hornburger P."/>
            <person name="Mueller R.-W."/>
            <person name="Bruemmer F."/>
            <person name="Labrenz M."/>
            <person name="Spormann A.M."/>
            <person name="Op Den Camp H."/>
            <person name="Overmann J."/>
            <person name="Amann R."/>
            <person name="Jetten M.S.M."/>
            <person name="Mascher T."/>
            <person name="Medema M.H."/>
            <person name="Devos D.P."/>
            <person name="Kaster A.-K."/>
            <person name="Ovreas L."/>
            <person name="Rohde M."/>
            <person name="Galperin M.Y."/>
            <person name="Jogler C."/>
        </authorList>
    </citation>
    <scope>NUCLEOTIDE SEQUENCE [LARGE SCALE GENOMIC DNA]</scope>
    <source>
        <strain evidence="2 3">Pla22</strain>
    </source>
</reference>
<feature type="region of interest" description="Disordered" evidence="1">
    <location>
        <begin position="1"/>
        <end position="20"/>
    </location>
</feature>
<organism evidence="2 3">
    <name type="scientific">Rubripirellula amarantea</name>
    <dbReference type="NCBI Taxonomy" id="2527999"/>
    <lineage>
        <taxon>Bacteria</taxon>
        <taxon>Pseudomonadati</taxon>
        <taxon>Planctomycetota</taxon>
        <taxon>Planctomycetia</taxon>
        <taxon>Pirellulales</taxon>
        <taxon>Pirellulaceae</taxon>
        <taxon>Rubripirellula</taxon>
    </lineage>
</organism>
<keyword evidence="3" id="KW-1185">Reference proteome</keyword>
<dbReference type="AlphaFoldDB" id="A0A5C5WRE9"/>